<dbReference type="EMBL" id="AP018558">
    <property type="protein sequence ID" value="BBD76952.1"/>
    <property type="molecule type" value="Genomic_DNA"/>
</dbReference>
<dbReference type="Pfam" id="PF11136">
    <property type="entry name" value="DUF2889"/>
    <property type="match status" value="1"/>
</dbReference>
<reference evidence="1 2" key="1">
    <citation type="submission" date="2018-04" db="EMBL/GenBank/DDBJ databases">
        <title>Complete genome sequence of Hydrogenophilus thermoluteolus TH-1.</title>
        <authorList>
            <person name="Arai H."/>
        </authorList>
    </citation>
    <scope>NUCLEOTIDE SEQUENCE [LARGE SCALE GENOMIC DNA]</scope>
    <source>
        <strain evidence="1 2">TH-1</strain>
    </source>
</reference>
<keyword evidence="2" id="KW-1185">Reference proteome</keyword>
<evidence type="ECO:0008006" key="3">
    <source>
        <dbReference type="Google" id="ProtNLM"/>
    </source>
</evidence>
<accession>A0A2Z6DX20</accession>
<protein>
    <recommendedName>
        <fullName evidence="3">DUF2889 domain-containing protein</fullName>
    </recommendedName>
</protein>
<proteinExistence type="predicted"/>
<evidence type="ECO:0000313" key="2">
    <source>
        <dbReference type="Proteomes" id="UP000262004"/>
    </source>
</evidence>
<dbReference type="RefSeq" id="WP_119334742.1">
    <property type="nucleotide sequence ID" value="NZ_AP018558.1"/>
</dbReference>
<gene>
    <name evidence="1" type="ORF">HPTL_0684</name>
</gene>
<organism evidence="1 2">
    <name type="scientific">Hydrogenophilus thermoluteolus</name>
    <name type="common">Pseudomonas hydrogenothermophila</name>
    <dbReference type="NCBI Taxonomy" id="297"/>
    <lineage>
        <taxon>Bacteria</taxon>
        <taxon>Pseudomonadati</taxon>
        <taxon>Pseudomonadota</taxon>
        <taxon>Hydrogenophilia</taxon>
        <taxon>Hydrogenophilales</taxon>
        <taxon>Hydrogenophilaceae</taxon>
        <taxon>Hydrogenophilus</taxon>
    </lineage>
</organism>
<evidence type="ECO:0000313" key="1">
    <source>
        <dbReference type="EMBL" id="BBD76952.1"/>
    </source>
</evidence>
<dbReference type="KEGG" id="htl:HPTL_0684"/>
<dbReference type="Proteomes" id="UP000262004">
    <property type="component" value="Chromosome"/>
</dbReference>
<dbReference type="OrthoDB" id="6862397at2"/>
<dbReference type="AlphaFoldDB" id="A0A2Z6DX20"/>
<name>A0A2Z6DX20_HYDTE</name>
<dbReference type="InterPro" id="IPR021312">
    <property type="entry name" value="DUF2889"/>
</dbReference>
<sequence length="187" mass="21516">MSEQTNLPKQSVTRRRIHRRTITIDGFERSDGLWELEATLTDVKDVDYPISSGMRPAGTPVHEMTVRIAYDNTFTIREAHAESRWVPFFGVCETITYAYKQLVGLNLLKGFRLAVNDRFRGVRGCTHITELLYALPTAAVQTFATFRRDNEESDEKPFHLDQCHALDTDSSPVVAQYYPKWFRNKAV</sequence>